<dbReference type="RefSeq" id="YP_009815534.1">
    <property type="nucleotide sequence ID" value="NC_048095.1"/>
</dbReference>
<feature type="compositionally biased region" description="Basic and acidic residues" evidence="1">
    <location>
        <begin position="109"/>
        <end position="120"/>
    </location>
</feature>
<dbReference type="GeneID" id="55006761"/>
<evidence type="ECO:0000313" key="3">
    <source>
        <dbReference type="Proteomes" id="UP000282065"/>
    </source>
</evidence>
<protein>
    <submittedName>
        <fullName evidence="2">Uncharacterized protein</fullName>
    </submittedName>
</protein>
<name>A0A3G2KGL1_9CAUD</name>
<dbReference type="Proteomes" id="UP000282065">
    <property type="component" value="Segment"/>
</dbReference>
<proteinExistence type="predicted"/>
<gene>
    <name evidence="2" type="primary">56</name>
    <name evidence="2" type="ORF">PBI_JUDY_56</name>
</gene>
<organism evidence="2 3">
    <name type="scientific">Arthrobacter phage Judy</name>
    <dbReference type="NCBI Taxonomy" id="2419958"/>
    <lineage>
        <taxon>Viruses</taxon>
        <taxon>Duplodnaviria</taxon>
        <taxon>Heunggongvirae</taxon>
        <taxon>Uroviricota</taxon>
        <taxon>Caudoviricetes</taxon>
        <taxon>Bridgettevirus</taxon>
        <taxon>Bridgettevirus judy</taxon>
    </lineage>
</organism>
<accession>A0A3G2KGL1</accession>
<evidence type="ECO:0000313" key="2">
    <source>
        <dbReference type="EMBL" id="AYN58126.1"/>
    </source>
</evidence>
<dbReference type="KEGG" id="vg:55006761"/>
<reference evidence="2 3" key="1">
    <citation type="submission" date="2018-09" db="EMBL/GenBank/DDBJ databases">
        <authorList>
            <person name="Rimple P.A."/>
            <person name="Stoner T.H."/>
            <person name="Garlena R.A."/>
            <person name="Russell D.A."/>
            <person name="Pope W.H."/>
            <person name="Jacobs-Sera D."/>
            <person name="Hatfull G.F."/>
        </authorList>
    </citation>
    <scope>NUCLEOTIDE SEQUENCE [LARGE SCALE GENOMIC DNA]</scope>
</reference>
<dbReference type="EMBL" id="MH834614">
    <property type="protein sequence ID" value="AYN58126.1"/>
    <property type="molecule type" value="Genomic_DNA"/>
</dbReference>
<feature type="region of interest" description="Disordered" evidence="1">
    <location>
        <begin position="98"/>
        <end position="120"/>
    </location>
</feature>
<evidence type="ECO:0000256" key="1">
    <source>
        <dbReference type="SAM" id="MobiDB-lite"/>
    </source>
</evidence>
<keyword evidence="3" id="KW-1185">Reference proteome</keyword>
<sequence length="120" mass="13355">MGIYETYSKGPVTTDPETGLKTWTEYQEWPGYKNSRTVTATPWVECERTDCYCCSCGDREGSDVACRNHGWAATRPCETHNMPGQPWGEEAGELEGKMPATVQQARALRASEESNGDKAR</sequence>